<proteinExistence type="predicted"/>
<evidence type="ECO:0000313" key="3">
    <source>
        <dbReference type="Proteomes" id="UP000029409"/>
    </source>
</evidence>
<dbReference type="EMBL" id="CP009288">
    <property type="protein sequence ID" value="AIQ10904.1"/>
    <property type="molecule type" value="Genomic_DNA"/>
</dbReference>
<dbReference type="STRING" id="44251.PDUR_01900"/>
<dbReference type="Proteomes" id="UP000029409">
    <property type="component" value="Chromosome"/>
</dbReference>
<reference evidence="2 3" key="1">
    <citation type="submission" date="2014-08" db="EMBL/GenBank/DDBJ databases">
        <title>Comparative genomics of the Paenibacillus odorifer group.</title>
        <authorList>
            <person name="den Bakker H.C."/>
            <person name="Tsai Y.-C."/>
            <person name="Martin N."/>
            <person name="Korlach J."/>
            <person name="Wiedmann M."/>
        </authorList>
    </citation>
    <scope>NUCLEOTIDE SEQUENCE [LARGE SCALE GENOMIC DNA]</scope>
    <source>
        <strain evidence="2 3">DSM 1735</strain>
    </source>
</reference>
<name>A0A089IPF1_PAEDU</name>
<evidence type="ECO:0000313" key="2">
    <source>
        <dbReference type="EMBL" id="AIQ10904.1"/>
    </source>
</evidence>
<dbReference type="KEGG" id="pdu:PDUR_01900"/>
<feature type="domain" description="HipA-like kinase" evidence="1">
    <location>
        <begin position="10"/>
        <end position="245"/>
    </location>
</feature>
<keyword evidence="3" id="KW-1185">Reference proteome</keyword>
<protein>
    <recommendedName>
        <fullName evidence="1">HipA-like kinase domain-containing protein</fullName>
    </recommendedName>
</protein>
<organism evidence="2 3">
    <name type="scientific">Paenibacillus durus</name>
    <name type="common">Paenibacillus azotofixans</name>
    <dbReference type="NCBI Taxonomy" id="44251"/>
    <lineage>
        <taxon>Bacteria</taxon>
        <taxon>Bacillati</taxon>
        <taxon>Bacillota</taxon>
        <taxon>Bacilli</taxon>
        <taxon>Bacillales</taxon>
        <taxon>Paenibacillaceae</taxon>
        <taxon>Paenibacillus</taxon>
    </lineage>
</organism>
<dbReference type="Pfam" id="PF20613">
    <property type="entry name" value="HipA_2"/>
    <property type="match status" value="1"/>
</dbReference>
<dbReference type="OrthoDB" id="2939938at2"/>
<evidence type="ECO:0000259" key="1">
    <source>
        <dbReference type="Pfam" id="PF20613"/>
    </source>
</evidence>
<accession>A0A089IPF1</accession>
<dbReference type="InterPro" id="IPR046748">
    <property type="entry name" value="HipA_2"/>
</dbReference>
<sequence length="271" mass="30951">MQIVNAVRPIKPVTNGVTKPFIILCDDGNTYYTKFQQNPEGPRVLANEYVCAKIAHQLKLPLASPTLINVDKDFLNLYEQIIADHIECEREIHPGVHFGTKRINKTFPIANAKMLERALNVTIVPEIILFDQLIRNNDRDCNGGNLLFDQSQMKIVVIDHSHVFEIGALWDAQQLDIRIGADFQPFTQNGYIFRKLVPHVRGYNPFDNIIGKMSGMTDRDLWHIIKTIPEEWLITDADKIALHAYLCDRLHRIKDALPILKPILPQWKGGG</sequence>
<gene>
    <name evidence="2" type="ORF">PDUR_01900</name>
</gene>
<dbReference type="eggNOG" id="ENOG5030I1D">
    <property type="taxonomic scope" value="Bacteria"/>
</dbReference>
<dbReference type="RefSeq" id="WP_042204834.1">
    <property type="nucleotide sequence ID" value="NZ_CP009288.1"/>
</dbReference>
<dbReference type="AlphaFoldDB" id="A0A089IPF1"/>